<proteinExistence type="inferred from homology"/>
<dbReference type="InterPro" id="IPR039424">
    <property type="entry name" value="SBP_5"/>
</dbReference>
<evidence type="ECO:0000256" key="4">
    <source>
        <dbReference type="ARBA" id="ARBA00022729"/>
    </source>
</evidence>
<comment type="subcellular location">
    <subcellularLocation>
        <location evidence="1">Cell envelope</location>
    </subcellularLocation>
</comment>
<dbReference type="PANTHER" id="PTHR30290">
    <property type="entry name" value="PERIPLASMIC BINDING COMPONENT OF ABC TRANSPORTER"/>
    <property type="match status" value="1"/>
</dbReference>
<dbReference type="AlphaFoldDB" id="A0A7Y0L686"/>
<keyword evidence="4" id="KW-0732">Signal</keyword>
<evidence type="ECO:0000259" key="5">
    <source>
        <dbReference type="Pfam" id="PF00496"/>
    </source>
</evidence>
<dbReference type="EMBL" id="JABBVZ010000082">
    <property type="protein sequence ID" value="NMP24083.1"/>
    <property type="molecule type" value="Genomic_DNA"/>
</dbReference>
<dbReference type="Gene3D" id="3.10.105.10">
    <property type="entry name" value="Dipeptide-binding Protein, Domain 3"/>
    <property type="match status" value="1"/>
</dbReference>
<dbReference type="Gene3D" id="3.40.190.10">
    <property type="entry name" value="Periplasmic binding protein-like II"/>
    <property type="match status" value="1"/>
</dbReference>
<name>A0A7Y0L686_9FIRM</name>
<keyword evidence="7" id="KW-1185">Reference proteome</keyword>
<dbReference type="SUPFAM" id="SSF53850">
    <property type="entry name" value="Periplasmic binding protein-like II"/>
    <property type="match status" value="1"/>
</dbReference>
<comment type="caution">
    <text evidence="6">The sequence shown here is derived from an EMBL/GenBank/DDBJ whole genome shotgun (WGS) entry which is preliminary data.</text>
</comment>
<dbReference type="PANTHER" id="PTHR30290:SF10">
    <property type="entry name" value="PERIPLASMIC OLIGOPEPTIDE-BINDING PROTEIN-RELATED"/>
    <property type="match status" value="1"/>
</dbReference>
<feature type="domain" description="Solute-binding protein family 5" evidence="5">
    <location>
        <begin position="9"/>
        <end position="260"/>
    </location>
</feature>
<dbReference type="Proteomes" id="UP000533476">
    <property type="component" value="Unassembled WGS sequence"/>
</dbReference>
<dbReference type="GO" id="GO:1904680">
    <property type="term" value="F:peptide transmembrane transporter activity"/>
    <property type="evidence" value="ECO:0007669"/>
    <property type="project" value="TreeGrafter"/>
</dbReference>
<protein>
    <recommendedName>
        <fullName evidence="5">Solute-binding protein family 5 domain-containing protein</fullName>
    </recommendedName>
</protein>
<organism evidence="6 7">
    <name type="scientific">Sulfobacillus harzensis</name>
    <dbReference type="NCBI Taxonomy" id="2729629"/>
    <lineage>
        <taxon>Bacteria</taxon>
        <taxon>Bacillati</taxon>
        <taxon>Bacillota</taxon>
        <taxon>Clostridia</taxon>
        <taxon>Eubacteriales</taxon>
        <taxon>Clostridiales Family XVII. Incertae Sedis</taxon>
        <taxon>Sulfobacillus</taxon>
    </lineage>
</organism>
<dbReference type="RefSeq" id="WP_169101893.1">
    <property type="nucleotide sequence ID" value="NZ_JABBVZ010000082.1"/>
</dbReference>
<gene>
    <name evidence="6" type="ORF">HIJ39_17255</name>
</gene>
<dbReference type="Pfam" id="PF00496">
    <property type="entry name" value="SBP_bac_5"/>
    <property type="match status" value="1"/>
</dbReference>
<evidence type="ECO:0000313" key="6">
    <source>
        <dbReference type="EMBL" id="NMP24083.1"/>
    </source>
</evidence>
<dbReference type="InterPro" id="IPR000914">
    <property type="entry name" value="SBP_5_dom"/>
</dbReference>
<keyword evidence="3" id="KW-0813">Transport</keyword>
<evidence type="ECO:0000256" key="2">
    <source>
        <dbReference type="ARBA" id="ARBA00005695"/>
    </source>
</evidence>
<comment type="similarity">
    <text evidence="2">Belongs to the bacterial solute-binding protein 5 family.</text>
</comment>
<dbReference type="GO" id="GO:0015833">
    <property type="term" value="P:peptide transport"/>
    <property type="evidence" value="ECO:0007669"/>
    <property type="project" value="TreeGrafter"/>
</dbReference>
<sequence>MKNPHLGKNATKPTFDTVVDGPYKLTKAVPNQSWTLTPNSQYGGPKAYDTVIMSYEASNEAEFAALRTGTVQVGYVDLSEYKSIGELTGDRTFVGYPFDMNFMALNFSPNAEGGLGPIFQKLYVRQAMEEAIDQPAVDKSVYQGYGPPQYGPVPTIPKTEYLDPTLKKPIYAYNPKAAKKLLEAHGWSEKNGVMTNKAGQQLKFTIIYSSGTASIQQQMEIIAQDFNNIGINVTLKPMSFSTMLGIIGSPANADKWDAVSGLGIIYGGSYPSGEQDFETGGGNNLMDFSNNQENALIKTTTEPASSSAANFKNFFAYEYFTAKELPVLWLNNTGQINAVAKNVHGVNAETINNVTGYPQFQYWWTSK</sequence>
<evidence type="ECO:0000256" key="1">
    <source>
        <dbReference type="ARBA" id="ARBA00004196"/>
    </source>
</evidence>
<reference evidence="6 7" key="1">
    <citation type="submission" date="2020-04" db="EMBL/GenBank/DDBJ databases">
        <authorList>
            <person name="Zhang R."/>
            <person name="Schippers A."/>
        </authorList>
    </citation>
    <scope>NUCLEOTIDE SEQUENCE [LARGE SCALE GENOMIC DNA]</scope>
    <source>
        <strain evidence="6 7">DSM 109850</strain>
    </source>
</reference>
<dbReference type="GO" id="GO:0030313">
    <property type="term" value="C:cell envelope"/>
    <property type="evidence" value="ECO:0007669"/>
    <property type="project" value="UniProtKB-SubCell"/>
</dbReference>
<evidence type="ECO:0000256" key="3">
    <source>
        <dbReference type="ARBA" id="ARBA00022448"/>
    </source>
</evidence>
<evidence type="ECO:0000313" key="7">
    <source>
        <dbReference type="Proteomes" id="UP000533476"/>
    </source>
</evidence>
<accession>A0A7Y0L686</accession>